<dbReference type="Pfam" id="PF00564">
    <property type="entry name" value="PB1"/>
    <property type="match status" value="1"/>
</dbReference>
<proteinExistence type="predicted"/>
<feature type="compositionally biased region" description="Basic and acidic residues" evidence="1">
    <location>
        <begin position="42"/>
        <end position="61"/>
    </location>
</feature>
<comment type="caution">
    <text evidence="3">The sequence shown here is derived from an EMBL/GenBank/DDBJ whole genome shotgun (WGS) entry which is preliminary data.</text>
</comment>
<protein>
    <recommendedName>
        <fullName evidence="2">PB1 domain-containing protein</fullName>
    </recommendedName>
</protein>
<sequence>SRSKKKRVCRIVGISKWPSYKRKKVKHVQSNLKNVSESIQGIEERIPESSRRDPSGDSRRIQEAPLVTIKATYADDIIRFQISSPSTMAELSEKLTERMALTDRTFHIKYHDDEGDWVLLTCKKDMLYCLKSLGSLATIKMRV</sequence>
<name>A0AA88U8V0_9ASTE</name>
<dbReference type="AlphaFoldDB" id="A0AA88U8V0"/>
<dbReference type="PROSITE" id="PS51745">
    <property type="entry name" value="PB1"/>
    <property type="match status" value="1"/>
</dbReference>
<evidence type="ECO:0000256" key="1">
    <source>
        <dbReference type="SAM" id="MobiDB-lite"/>
    </source>
</evidence>
<dbReference type="GO" id="GO:0003700">
    <property type="term" value="F:DNA-binding transcription factor activity"/>
    <property type="evidence" value="ECO:0007669"/>
    <property type="project" value="InterPro"/>
</dbReference>
<accession>A0AA88U8V0</accession>
<keyword evidence="4" id="KW-1185">Reference proteome</keyword>
<dbReference type="InterPro" id="IPR000270">
    <property type="entry name" value="PB1_dom"/>
</dbReference>
<dbReference type="SMART" id="SM00666">
    <property type="entry name" value="PB1"/>
    <property type="match status" value="1"/>
</dbReference>
<dbReference type="PANTHER" id="PTHR32002:SF62">
    <property type="entry name" value="PROTEIN NLP6-LIKE ISOFORM X1"/>
    <property type="match status" value="1"/>
</dbReference>
<dbReference type="Proteomes" id="UP001187471">
    <property type="component" value="Unassembled WGS sequence"/>
</dbReference>
<dbReference type="SUPFAM" id="SSF54277">
    <property type="entry name" value="CAD &amp; PB1 domains"/>
    <property type="match status" value="1"/>
</dbReference>
<gene>
    <name evidence="3" type="ORF">RJ640_012607</name>
</gene>
<evidence type="ECO:0000259" key="2">
    <source>
        <dbReference type="PROSITE" id="PS51745"/>
    </source>
</evidence>
<dbReference type="EMBL" id="JAVXUO010002472">
    <property type="protein sequence ID" value="KAK2973021.1"/>
    <property type="molecule type" value="Genomic_DNA"/>
</dbReference>
<reference evidence="3" key="1">
    <citation type="submission" date="2022-12" db="EMBL/GenBank/DDBJ databases">
        <title>Draft genome assemblies for two species of Escallonia (Escalloniales).</title>
        <authorList>
            <person name="Chanderbali A."/>
            <person name="Dervinis C."/>
            <person name="Anghel I."/>
            <person name="Soltis D."/>
            <person name="Soltis P."/>
            <person name="Zapata F."/>
        </authorList>
    </citation>
    <scope>NUCLEOTIDE SEQUENCE</scope>
    <source>
        <strain evidence="3">UCBG92.1500</strain>
        <tissue evidence="3">Leaf</tissue>
    </source>
</reference>
<feature type="region of interest" description="Disordered" evidence="1">
    <location>
        <begin position="39"/>
        <end position="61"/>
    </location>
</feature>
<evidence type="ECO:0000313" key="3">
    <source>
        <dbReference type="EMBL" id="KAK2973021.1"/>
    </source>
</evidence>
<evidence type="ECO:0000313" key="4">
    <source>
        <dbReference type="Proteomes" id="UP001187471"/>
    </source>
</evidence>
<feature type="domain" description="PB1" evidence="2">
    <location>
        <begin position="66"/>
        <end position="143"/>
    </location>
</feature>
<dbReference type="InterPro" id="IPR053793">
    <property type="entry name" value="PB1-like"/>
</dbReference>
<organism evidence="3 4">
    <name type="scientific">Escallonia rubra</name>
    <dbReference type="NCBI Taxonomy" id="112253"/>
    <lineage>
        <taxon>Eukaryota</taxon>
        <taxon>Viridiplantae</taxon>
        <taxon>Streptophyta</taxon>
        <taxon>Embryophyta</taxon>
        <taxon>Tracheophyta</taxon>
        <taxon>Spermatophyta</taxon>
        <taxon>Magnoliopsida</taxon>
        <taxon>eudicotyledons</taxon>
        <taxon>Gunneridae</taxon>
        <taxon>Pentapetalae</taxon>
        <taxon>asterids</taxon>
        <taxon>campanulids</taxon>
        <taxon>Escalloniales</taxon>
        <taxon>Escalloniaceae</taxon>
        <taxon>Escallonia</taxon>
    </lineage>
</organism>
<dbReference type="Gene3D" id="3.10.20.90">
    <property type="entry name" value="Phosphatidylinositol 3-kinase Catalytic Subunit, Chain A, domain 1"/>
    <property type="match status" value="1"/>
</dbReference>
<feature type="non-terminal residue" evidence="3">
    <location>
        <position position="1"/>
    </location>
</feature>
<dbReference type="InterPro" id="IPR045012">
    <property type="entry name" value="NLP"/>
</dbReference>
<dbReference type="PANTHER" id="PTHR32002">
    <property type="entry name" value="PROTEIN NLP8"/>
    <property type="match status" value="1"/>
</dbReference>